<dbReference type="InterPro" id="IPR013057">
    <property type="entry name" value="AA_transpt_TM"/>
</dbReference>
<comment type="subcellular location">
    <subcellularLocation>
        <location evidence="1">Membrane</location>
        <topology evidence="1">Multi-pass membrane protein</topology>
    </subcellularLocation>
</comment>
<keyword evidence="2 5" id="KW-0812">Transmembrane</keyword>
<dbReference type="PANTHER" id="PTHR22950:SF154">
    <property type="entry name" value="PROTON-COUPLED AMINO ACID TRANSPORTER-LIKE PROTEIN PATHETIC"/>
    <property type="match status" value="1"/>
</dbReference>
<feature type="transmembrane region" description="Helical" evidence="5">
    <location>
        <begin position="503"/>
        <end position="529"/>
    </location>
</feature>
<evidence type="ECO:0000256" key="1">
    <source>
        <dbReference type="ARBA" id="ARBA00004141"/>
    </source>
</evidence>
<feature type="transmembrane region" description="Helical" evidence="5">
    <location>
        <begin position="568"/>
        <end position="588"/>
    </location>
</feature>
<gene>
    <name evidence="7" type="ORF">HZH68_017058</name>
</gene>
<dbReference type="Pfam" id="PF01490">
    <property type="entry name" value="Aa_trans"/>
    <property type="match status" value="1"/>
</dbReference>
<feature type="transmembrane region" description="Helical" evidence="5">
    <location>
        <begin position="384"/>
        <end position="406"/>
    </location>
</feature>
<dbReference type="GO" id="GO:0015179">
    <property type="term" value="F:L-amino acid transmembrane transporter activity"/>
    <property type="evidence" value="ECO:0007669"/>
    <property type="project" value="TreeGrafter"/>
</dbReference>
<evidence type="ECO:0000256" key="4">
    <source>
        <dbReference type="ARBA" id="ARBA00023136"/>
    </source>
</evidence>
<feature type="domain" description="Amino acid transporter transmembrane" evidence="6">
    <location>
        <begin position="386"/>
        <end position="627"/>
    </location>
</feature>
<name>A0A834IYA4_VESGE</name>
<evidence type="ECO:0000259" key="6">
    <source>
        <dbReference type="Pfam" id="PF01490"/>
    </source>
</evidence>
<feature type="transmembrane region" description="Helical" evidence="5">
    <location>
        <begin position="541"/>
        <end position="562"/>
    </location>
</feature>
<reference evidence="7" key="1">
    <citation type="journal article" date="2020" name="G3 (Bethesda)">
        <title>High-Quality Assemblies for Three Invasive Social Wasps from the &lt;i&gt;Vespula&lt;/i&gt; Genus.</title>
        <authorList>
            <person name="Harrop T.W.R."/>
            <person name="Guhlin J."/>
            <person name="McLaughlin G.M."/>
            <person name="Permina E."/>
            <person name="Stockwell P."/>
            <person name="Gilligan J."/>
            <person name="Le Lec M.F."/>
            <person name="Gruber M.A.M."/>
            <person name="Quinn O."/>
            <person name="Lovegrove M."/>
            <person name="Duncan E.J."/>
            <person name="Remnant E.J."/>
            <person name="Van Eeckhoven J."/>
            <person name="Graham B."/>
            <person name="Knapp R.A."/>
            <person name="Langford K.W."/>
            <person name="Kronenberg Z."/>
            <person name="Press M.O."/>
            <person name="Eacker S.M."/>
            <person name="Wilson-Rankin E.E."/>
            <person name="Purcell J."/>
            <person name="Lester P.J."/>
            <person name="Dearden P.K."/>
        </authorList>
    </citation>
    <scope>NUCLEOTIDE SEQUENCE</scope>
    <source>
        <strain evidence="7">Linc-1</strain>
    </source>
</reference>
<feature type="transmembrane region" description="Helical" evidence="5">
    <location>
        <begin position="342"/>
        <end position="363"/>
    </location>
</feature>
<keyword evidence="8" id="KW-1185">Reference proteome</keyword>
<sequence length="635" mass="73025">MFMYPEPPPIDYVLEDVSLTLLSDGIFLYGKPGPTHKYIGKQLRPIKRKITDPVAPPTELDPRTLNVLAEKEGSWYAQSKDAFLIYEISSFIKQLKYSNRDDISPVSLFPRSKKYEYQYIKKKRLEDVPKETFFDKFQCGVKDEKKEDIISKPDEEPCYILKPPFWWKDKSRKQLKLPVGYINDYAYDRSEYTEQGFDYANHEIESVSNDLIYILRIYRRDFRKRLVTLLKYQTVKKDVEDIANCREKKLLKVESPVKCPIEKDGYTPKKSDVKTEIRWQPLYKLTQFPKTAKKRKEELQMLTKPYLHELNTWYAKNLPTKLHLPVRLKGKRPMPEWRFSHIYIIQISLFTTYFGTCSVYAVIVAANFEKVIKHYNESLSEDTIILSMVANIFMGTGLGITFYYLVWDLPPINTVPLAAPIQYFPHFFSITVFAMEAIGVIMPLENNMKTPQHIIGICGVLNKGMSGVTLIYILLGFLGYIKYQDLTLDSITLNLPTKEIPAQVVQILIGLAVYCTFGLQFYVCLDIAWTGIKDHFQKKPLLANYVLRTTMVTGAVLLAVAVPNIGPFISLIGAFCFSILGLFMPALIEIVTYWDTGFGPANWVAVKNIIICVISIIALVFGSRSAIIKIVYPDS</sequence>
<accession>A0A834IYA4</accession>
<protein>
    <recommendedName>
        <fullName evidence="6">Amino acid transporter transmembrane domain-containing protein</fullName>
    </recommendedName>
</protein>
<evidence type="ECO:0000313" key="7">
    <source>
        <dbReference type="EMBL" id="KAF7379213.1"/>
    </source>
</evidence>
<feature type="transmembrane region" description="Helical" evidence="5">
    <location>
        <begin position="465"/>
        <end position="483"/>
    </location>
</feature>
<keyword evidence="4 5" id="KW-0472">Membrane</keyword>
<evidence type="ECO:0000256" key="2">
    <source>
        <dbReference type="ARBA" id="ARBA00022692"/>
    </source>
</evidence>
<evidence type="ECO:0000256" key="5">
    <source>
        <dbReference type="SAM" id="Phobius"/>
    </source>
</evidence>
<feature type="transmembrane region" description="Helical" evidence="5">
    <location>
        <begin position="609"/>
        <end position="632"/>
    </location>
</feature>
<evidence type="ECO:0000256" key="3">
    <source>
        <dbReference type="ARBA" id="ARBA00022989"/>
    </source>
</evidence>
<dbReference type="AlphaFoldDB" id="A0A834IYA4"/>
<evidence type="ECO:0000313" key="8">
    <source>
        <dbReference type="Proteomes" id="UP000617340"/>
    </source>
</evidence>
<comment type="caution">
    <text evidence="7">The sequence shown here is derived from an EMBL/GenBank/DDBJ whole genome shotgun (WGS) entry which is preliminary data.</text>
</comment>
<dbReference type="EMBL" id="JACSDZ010000025">
    <property type="protein sequence ID" value="KAF7379213.1"/>
    <property type="molecule type" value="Genomic_DNA"/>
</dbReference>
<dbReference type="PANTHER" id="PTHR22950">
    <property type="entry name" value="AMINO ACID TRANSPORTER"/>
    <property type="match status" value="1"/>
</dbReference>
<dbReference type="Proteomes" id="UP000617340">
    <property type="component" value="Unassembled WGS sequence"/>
</dbReference>
<organism evidence="7 8">
    <name type="scientific">Vespula germanica</name>
    <name type="common">German yellow jacket</name>
    <name type="synonym">Paravespula germanica</name>
    <dbReference type="NCBI Taxonomy" id="30212"/>
    <lineage>
        <taxon>Eukaryota</taxon>
        <taxon>Metazoa</taxon>
        <taxon>Ecdysozoa</taxon>
        <taxon>Arthropoda</taxon>
        <taxon>Hexapoda</taxon>
        <taxon>Insecta</taxon>
        <taxon>Pterygota</taxon>
        <taxon>Neoptera</taxon>
        <taxon>Endopterygota</taxon>
        <taxon>Hymenoptera</taxon>
        <taxon>Apocrita</taxon>
        <taxon>Aculeata</taxon>
        <taxon>Vespoidea</taxon>
        <taxon>Vespidae</taxon>
        <taxon>Vespinae</taxon>
        <taxon>Vespula</taxon>
    </lineage>
</organism>
<dbReference type="GO" id="GO:0005774">
    <property type="term" value="C:vacuolar membrane"/>
    <property type="evidence" value="ECO:0007669"/>
    <property type="project" value="TreeGrafter"/>
</dbReference>
<keyword evidence="3 5" id="KW-1133">Transmembrane helix</keyword>
<proteinExistence type="predicted"/>
<feature type="transmembrane region" description="Helical" evidence="5">
    <location>
        <begin position="426"/>
        <end position="444"/>
    </location>
</feature>